<evidence type="ECO:0000256" key="2">
    <source>
        <dbReference type="SAM" id="MobiDB-lite"/>
    </source>
</evidence>
<reference evidence="3 4" key="1">
    <citation type="submission" date="2024-04" db="EMBL/GenBank/DDBJ databases">
        <title>Novel genus in family Flammeovirgaceae.</title>
        <authorList>
            <person name="Nguyen T.H."/>
            <person name="Vuong T.Q."/>
            <person name="Le H."/>
            <person name="Kim S.-G."/>
        </authorList>
    </citation>
    <scope>NUCLEOTIDE SEQUENCE [LARGE SCALE GENOMIC DNA]</scope>
    <source>
        <strain evidence="3 4">JCM 23209</strain>
    </source>
</reference>
<accession>A0AAW9SGP9</accession>
<feature type="compositionally biased region" description="Basic and acidic residues" evidence="2">
    <location>
        <begin position="127"/>
        <end position="139"/>
    </location>
</feature>
<keyword evidence="1" id="KW-0175">Coiled coil</keyword>
<comment type="caution">
    <text evidence="3">The sequence shown here is derived from an EMBL/GenBank/DDBJ whole genome shotgun (WGS) entry which is preliminary data.</text>
</comment>
<feature type="coiled-coil region" evidence="1">
    <location>
        <begin position="3"/>
        <end position="73"/>
    </location>
</feature>
<protein>
    <submittedName>
        <fullName evidence="3">Uncharacterized protein</fullName>
    </submittedName>
</protein>
<name>A0AAW9SGP9_9BACT</name>
<dbReference type="Proteomes" id="UP001403385">
    <property type="component" value="Unassembled WGS sequence"/>
</dbReference>
<evidence type="ECO:0000256" key="1">
    <source>
        <dbReference type="SAM" id="Coils"/>
    </source>
</evidence>
<dbReference type="EMBL" id="JBDKWZ010000011">
    <property type="protein sequence ID" value="MEN7549876.1"/>
    <property type="molecule type" value="Genomic_DNA"/>
</dbReference>
<sequence length="175" mass="20230">MNAEELKNIKERLEKTIQTLESQTNTLKNDLNLIKEYLAKPDQEKNSQGEQFVNELKEQAHNTENQIEINQGLLQKLKSTQTESTDSKDYYDRLGEEAISLLQRMKDKVSQQEILSELYRTVTPASKESDKEEKTKEEPQAPPSDPKADLEFEKKLQKFEEEDALAALKKKMGIK</sequence>
<evidence type="ECO:0000313" key="4">
    <source>
        <dbReference type="Proteomes" id="UP001403385"/>
    </source>
</evidence>
<proteinExistence type="predicted"/>
<organism evidence="3 4">
    <name type="scientific">Rapidithrix thailandica</name>
    <dbReference type="NCBI Taxonomy" id="413964"/>
    <lineage>
        <taxon>Bacteria</taxon>
        <taxon>Pseudomonadati</taxon>
        <taxon>Bacteroidota</taxon>
        <taxon>Cytophagia</taxon>
        <taxon>Cytophagales</taxon>
        <taxon>Flammeovirgaceae</taxon>
        <taxon>Rapidithrix</taxon>
    </lineage>
</organism>
<evidence type="ECO:0000313" key="3">
    <source>
        <dbReference type="EMBL" id="MEN7549876.1"/>
    </source>
</evidence>
<keyword evidence="4" id="KW-1185">Reference proteome</keyword>
<feature type="region of interest" description="Disordered" evidence="2">
    <location>
        <begin position="120"/>
        <end position="150"/>
    </location>
</feature>
<dbReference type="AlphaFoldDB" id="A0AAW9SGP9"/>
<gene>
    <name evidence="3" type="ORF">AAG747_18265</name>
</gene>
<dbReference type="RefSeq" id="WP_346822655.1">
    <property type="nucleotide sequence ID" value="NZ_JBDKWZ010000011.1"/>
</dbReference>